<name>A0A240E7M5_9GAMM</name>
<evidence type="ECO:0000256" key="3">
    <source>
        <dbReference type="ARBA" id="ARBA00022448"/>
    </source>
</evidence>
<dbReference type="EMBL" id="OANT01000002">
    <property type="protein sequence ID" value="SNX43880.1"/>
    <property type="molecule type" value="Genomic_DNA"/>
</dbReference>
<dbReference type="GO" id="GO:0015344">
    <property type="term" value="F:siderophore uptake transmembrane transporter activity"/>
    <property type="evidence" value="ECO:0007669"/>
    <property type="project" value="TreeGrafter"/>
</dbReference>
<dbReference type="AlphaFoldDB" id="A0A240E7M5"/>
<sequence>MKTTHGQLLKPLVLAIQLSLAAGCSIYAVNGHAENQYLQSYNIGAGALSDALMQFSLQSGTTLTIEHSKLEGLKTAGLSGQYSIESGFNTLLENTPYTIQKNTDHYILVEKPQGQQPQARDMGQLNPIDLVSNSSRGVVVSDGINQLPVIVVAAEDEKSYTVKSSKAATKLDLSLKETPQSITVFTRQQIEDQNLNNVSAILAQTPGVTSIKIGQEGTGYVSYYSRGFAINNYLRDGIPTSAASFGGSDYIGLEDSALYERVEITKGSTGLTSGSGNPAASLNYVRKRPTEDLTGSIRVQAGTWDNYRSEVDVSGGLNNDASIRGRAVAVYEQGGNQQDRYHRQNAVFYGALDIDLSDKTTLTTALTAQQIKLDDSSIHSFGFITNDTPPQQQTTFGRKDNSATEFAYNDINKLNILLGIEHQFNDNWQGIINYTFSNNSKEQLSSGVGTAALVYDSVYTASSGLVYQPGEMSFGNRKLISSPEVRALDIYASGHFNAFGHEHNISFGINGYTNKDNGYTLIAPDRAVPIAGYNGHVSSPNFENSTRYNSIVDEQQLGAFAAAKLQLLDPLKLIVGSRFSNWERKVSGSEQKQSGVFTPYAGLIFDLNQNISLYASYTSIFNPQTSKDANGNFLDPQEGNTFEAGIKADFYDGRLNLAAAYFDMQQDNYAIADGTNITPEGNQAYIGVDGTTVKGYELSLSGEILPNWNINAGYTHTDAKDRSGSILNAQLPEDTFKLFSSFRWNKITIGGGVNWQSEFFNSSATTEIAKANQRQDAYWLVNLMGRYQVNDAISIALNANNVLDEEYKTYAYNSWGAGRNVTASLTYKF</sequence>
<dbReference type="InterPro" id="IPR011662">
    <property type="entry name" value="Secretin/TonB_short_N"/>
</dbReference>
<evidence type="ECO:0000256" key="7">
    <source>
        <dbReference type="ARBA" id="ARBA00022729"/>
    </source>
</evidence>
<feature type="signal peptide" evidence="17">
    <location>
        <begin position="1"/>
        <end position="21"/>
    </location>
</feature>
<keyword evidence="6 14" id="KW-0812">Transmembrane</keyword>
<protein>
    <submittedName>
        <fullName evidence="19">Outer-membrane receptor for ferric coprogen and ferric-rhodotorulic acid</fullName>
    </submittedName>
</protein>
<evidence type="ECO:0000256" key="5">
    <source>
        <dbReference type="ARBA" id="ARBA00022496"/>
    </source>
</evidence>
<proteinExistence type="inferred from homology"/>
<dbReference type="InterPro" id="IPR012910">
    <property type="entry name" value="Plug_dom"/>
</dbReference>
<dbReference type="Gene3D" id="2.40.170.20">
    <property type="entry name" value="TonB-dependent receptor, beta-barrel domain"/>
    <property type="match status" value="1"/>
</dbReference>
<dbReference type="InterPro" id="IPR037066">
    <property type="entry name" value="Plug_dom_sf"/>
</dbReference>
<keyword evidence="20" id="KW-1185">Reference proteome</keyword>
<dbReference type="GO" id="GO:0015891">
    <property type="term" value="P:siderophore transport"/>
    <property type="evidence" value="ECO:0007669"/>
    <property type="project" value="InterPro"/>
</dbReference>
<dbReference type="GO" id="GO:0009279">
    <property type="term" value="C:cell outer membrane"/>
    <property type="evidence" value="ECO:0007669"/>
    <property type="project" value="UniProtKB-SubCell"/>
</dbReference>
<dbReference type="RefSeq" id="WP_171293987.1">
    <property type="nucleotide sequence ID" value="NZ_BAABHT010000010.1"/>
</dbReference>
<dbReference type="Gene3D" id="2.170.130.10">
    <property type="entry name" value="TonB-dependent receptor, plug domain"/>
    <property type="match status" value="1"/>
</dbReference>
<dbReference type="Proteomes" id="UP000219042">
    <property type="component" value="Unassembled WGS sequence"/>
</dbReference>
<dbReference type="InterPro" id="IPR010105">
    <property type="entry name" value="TonB_sidphr_rcpt"/>
</dbReference>
<dbReference type="NCBIfam" id="TIGR01783">
    <property type="entry name" value="TonB-siderophor"/>
    <property type="match status" value="1"/>
</dbReference>
<evidence type="ECO:0000256" key="4">
    <source>
        <dbReference type="ARBA" id="ARBA00022452"/>
    </source>
</evidence>
<evidence type="ECO:0000256" key="10">
    <source>
        <dbReference type="ARBA" id="ARBA00023077"/>
    </source>
</evidence>
<dbReference type="SUPFAM" id="SSF56935">
    <property type="entry name" value="Porins"/>
    <property type="match status" value="1"/>
</dbReference>
<evidence type="ECO:0000256" key="14">
    <source>
        <dbReference type="PROSITE-ProRule" id="PRU01360"/>
    </source>
</evidence>
<dbReference type="InterPro" id="IPR039426">
    <property type="entry name" value="TonB-dep_rcpt-like"/>
</dbReference>
<keyword evidence="5" id="KW-0410">Iron transport</keyword>
<dbReference type="CDD" id="cd01347">
    <property type="entry name" value="ligand_gated_channel"/>
    <property type="match status" value="1"/>
</dbReference>
<keyword evidence="4 14" id="KW-1134">Transmembrane beta strand</keyword>
<dbReference type="InterPro" id="IPR010917">
    <property type="entry name" value="TonB_rcpt_CS"/>
</dbReference>
<reference evidence="20" key="1">
    <citation type="submission" date="2016-09" db="EMBL/GenBank/DDBJ databases">
        <authorList>
            <person name="Varghese N."/>
            <person name="Submissions S."/>
        </authorList>
    </citation>
    <scope>NUCLEOTIDE SEQUENCE [LARGE SCALE GENOMIC DNA]</scope>
    <source>
        <strain evidence="20">ANC 4466</strain>
    </source>
</reference>
<dbReference type="SMART" id="SM00965">
    <property type="entry name" value="STN"/>
    <property type="match status" value="1"/>
</dbReference>
<feature type="short sequence motif" description="TonB C-terminal box" evidence="15">
    <location>
        <begin position="812"/>
        <end position="829"/>
    </location>
</feature>
<dbReference type="FunFam" id="2.170.130.10:FF:000010">
    <property type="entry name" value="Ferripyoverdine receptor"/>
    <property type="match status" value="1"/>
</dbReference>
<keyword evidence="10 16" id="KW-0798">TonB box</keyword>
<evidence type="ECO:0000256" key="9">
    <source>
        <dbReference type="ARBA" id="ARBA00023065"/>
    </source>
</evidence>
<dbReference type="GO" id="GO:0038023">
    <property type="term" value="F:signaling receptor activity"/>
    <property type="evidence" value="ECO:0007669"/>
    <property type="project" value="InterPro"/>
</dbReference>
<dbReference type="InterPro" id="IPR000531">
    <property type="entry name" value="Beta-barrel_TonB"/>
</dbReference>
<feature type="chain" id="PRO_5013371781" evidence="17">
    <location>
        <begin position="22"/>
        <end position="829"/>
    </location>
</feature>
<evidence type="ECO:0000256" key="12">
    <source>
        <dbReference type="ARBA" id="ARBA00023170"/>
    </source>
</evidence>
<evidence type="ECO:0000256" key="6">
    <source>
        <dbReference type="ARBA" id="ARBA00022692"/>
    </source>
</evidence>
<dbReference type="Pfam" id="PF00593">
    <property type="entry name" value="TonB_dep_Rec_b-barrel"/>
    <property type="match status" value="1"/>
</dbReference>
<evidence type="ECO:0000313" key="19">
    <source>
        <dbReference type="EMBL" id="SNX43880.1"/>
    </source>
</evidence>
<keyword evidence="13 14" id="KW-0998">Cell outer membrane</keyword>
<keyword evidence="9" id="KW-0406">Ion transport</keyword>
<accession>A0A240E7M5</accession>
<evidence type="ECO:0000256" key="17">
    <source>
        <dbReference type="SAM" id="SignalP"/>
    </source>
</evidence>
<comment type="similarity">
    <text evidence="2 14 16">Belongs to the TonB-dependent receptor family.</text>
</comment>
<keyword evidence="7 17" id="KW-0732">Signal</keyword>
<evidence type="ECO:0000313" key="20">
    <source>
        <dbReference type="Proteomes" id="UP000219042"/>
    </source>
</evidence>
<evidence type="ECO:0000256" key="13">
    <source>
        <dbReference type="ARBA" id="ARBA00023237"/>
    </source>
</evidence>
<evidence type="ECO:0000256" key="8">
    <source>
        <dbReference type="ARBA" id="ARBA00023004"/>
    </source>
</evidence>
<keyword evidence="12 19" id="KW-0675">Receptor</keyword>
<evidence type="ECO:0000256" key="16">
    <source>
        <dbReference type="RuleBase" id="RU003357"/>
    </source>
</evidence>
<dbReference type="PROSITE" id="PS52016">
    <property type="entry name" value="TONB_DEPENDENT_REC_3"/>
    <property type="match status" value="1"/>
</dbReference>
<keyword evidence="11 14" id="KW-0472">Membrane</keyword>
<dbReference type="PROSITE" id="PS01156">
    <property type="entry name" value="TONB_DEPENDENT_REC_2"/>
    <property type="match status" value="1"/>
</dbReference>
<dbReference type="Gene3D" id="3.55.50.30">
    <property type="match status" value="1"/>
</dbReference>
<comment type="subcellular location">
    <subcellularLocation>
        <location evidence="1 14">Cell outer membrane</location>
        <topology evidence="1 14">Multi-pass membrane protein</topology>
    </subcellularLocation>
</comment>
<evidence type="ECO:0000256" key="2">
    <source>
        <dbReference type="ARBA" id="ARBA00009810"/>
    </source>
</evidence>
<evidence type="ECO:0000256" key="1">
    <source>
        <dbReference type="ARBA" id="ARBA00004571"/>
    </source>
</evidence>
<dbReference type="Pfam" id="PF07715">
    <property type="entry name" value="Plug"/>
    <property type="match status" value="1"/>
</dbReference>
<evidence type="ECO:0000256" key="15">
    <source>
        <dbReference type="PROSITE-ProRule" id="PRU10144"/>
    </source>
</evidence>
<dbReference type="PANTHER" id="PTHR32552">
    <property type="entry name" value="FERRICHROME IRON RECEPTOR-RELATED"/>
    <property type="match status" value="1"/>
</dbReference>
<gene>
    <name evidence="19" type="ORF">SAMN05421731_10236</name>
</gene>
<keyword evidence="3 14" id="KW-0813">Transport</keyword>
<feature type="domain" description="Secretin/TonB short N-terminal" evidence="18">
    <location>
        <begin position="61"/>
        <end position="112"/>
    </location>
</feature>
<keyword evidence="8" id="KW-0408">Iron</keyword>
<evidence type="ECO:0000259" key="18">
    <source>
        <dbReference type="SMART" id="SM00965"/>
    </source>
</evidence>
<dbReference type="PROSITE" id="PS51257">
    <property type="entry name" value="PROKAR_LIPOPROTEIN"/>
    <property type="match status" value="1"/>
</dbReference>
<dbReference type="PANTHER" id="PTHR32552:SF74">
    <property type="entry name" value="HYDROXAMATE SIDEROPHORE RECEPTOR FHUE"/>
    <property type="match status" value="1"/>
</dbReference>
<evidence type="ECO:0000256" key="11">
    <source>
        <dbReference type="ARBA" id="ARBA00023136"/>
    </source>
</evidence>
<organism evidence="19 20">
    <name type="scientific">Acinetobacter puyangensis</name>
    <dbReference type="NCBI Taxonomy" id="1096779"/>
    <lineage>
        <taxon>Bacteria</taxon>
        <taxon>Pseudomonadati</taxon>
        <taxon>Pseudomonadota</taxon>
        <taxon>Gammaproteobacteria</taxon>
        <taxon>Moraxellales</taxon>
        <taxon>Moraxellaceae</taxon>
        <taxon>Acinetobacter</taxon>
    </lineage>
</organism>
<dbReference type="InterPro" id="IPR036942">
    <property type="entry name" value="Beta-barrel_TonB_sf"/>
</dbReference>